<organism evidence="2 3">
    <name type="scientific">Glonium stellatum</name>
    <dbReference type="NCBI Taxonomy" id="574774"/>
    <lineage>
        <taxon>Eukaryota</taxon>
        <taxon>Fungi</taxon>
        <taxon>Dikarya</taxon>
        <taxon>Ascomycota</taxon>
        <taxon>Pezizomycotina</taxon>
        <taxon>Dothideomycetes</taxon>
        <taxon>Pleosporomycetidae</taxon>
        <taxon>Gloniales</taxon>
        <taxon>Gloniaceae</taxon>
        <taxon>Glonium</taxon>
    </lineage>
</organism>
<gene>
    <name evidence="2" type="ORF">AOQ84DRAFT_393012</name>
</gene>
<name>A0A8E2EPR7_9PEZI</name>
<evidence type="ECO:0000256" key="1">
    <source>
        <dbReference type="SAM" id="MobiDB-lite"/>
    </source>
</evidence>
<keyword evidence="3" id="KW-1185">Reference proteome</keyword>
<protein>
    <submittedName>
        <fullName evidence="2">Uncharacterized protein</fullName>
    </submittedName>
</protein>
<accession>A0A8E2EPR7</accession>
<sequence>MFRPSTIRTAFSLVGRTPVLISRQVTRRQSNVVKVQRVRFQRRILTRRQVTSAIIYSGAFLAYWHFVLPLVDDEDDQVANNGRSDAGDYDDEDEEELEPIFIPLGWTKARPRSYYKGSDPEWQEFRRIAPDHKRHAKMRDQLVSIVRTTIANDPRFTRRMGDINITVGAHWLDITFPDGPPIEYERSGIEIGDDHITWTTRPVTQLNYHRLNRALYPTAVFSSIYASTSYLFSQHTRQIKQYLGLSTPESTQHPRIRSGKAGTTKPPTGVTDTDAEAAQRTATPSNVPPPPPPQKETSATSTPGSNPKEKKVSLPEFIPAPTQSAALHIFARTLSRNWKPPPLEAPRGTIVVSGLVEVKGTKARMTMDVSGAYDPKEDKYVLLRGAVRRIQDMSQAPKGGN</sequence>
<evidence type="ECO:0000313" key="2">
    <source>
        <dbReference type="EMBL" id="OCL02370.1"/>
    </source>
</evidence>
<feature type="compositionally biased region" description="Polar residues" evidence="1">
    <location>
        <begin position="295"/>
        <end position="305"/>
    </location>
</feature>
<evidence type="ECO:0000313" key="3">
    <source>
        <dbReference type="Proteomes" id="UP000250140"/>
    </source>
</evidence>
<dbReference type="EMBL" id="KV750966">
    <property type="protein sequence ID" value="OCL02370.1"/>
    <property type="molecule type" value="Genomic_DNA"/>
</dbReference>
<dbReference type="OrthoDB" id="5316527at2759"/>
<dbReference type="Proteomes" id="UP000250140">
    <property type="component" value="Unassembled WGS sequence"/>
</dbReference>
<reference evidence="2 3" key="1">
    <citation type="journal article" date="2016" name="Nat. Commun.">
        <title>Ectomycorrhizal ecology is imprinted in the genome of the dominant symbiotic fungus Cenococcum geophilum.</title>
        <authorList>
            <consortium name="DOE Joint Genome Institute"/>
            <person name="Peter M."/>
            <person name="Kohler A."/>
            <person name="Ohm R.A."/>
            <person name="Kuo A."/>
            <person name="Krutzmann J."/>
            <person name="Morin E."/>
            <person name="Arend M."/>
            <person name="Barry K.W."/>
            <person name="Binder M."/>
            <person name="Choi C."/>
            <person name="Clum A."/>
            <person name="Copeland A."/>
            <person name="Grisel N."/>
            <person name="Haridas S."/>
            <person name="Kipfer T."/>
            <person name="LaButti K."/>
            <person name="Lindquist E."/>
            <person name="Lipzen A."/>
            <person name="Maire R."/>
            <person name="Meier B."/>
            <person name="Mihaltcheva S."/>
            <person name="Molinier V."/>
            <person name="Murat C."/>
            <person name="Poggeler S."/>
            <person name="Quandt C.A."/>
            <person name="Sperisen C."/>
            <person name="Tritt A."/>
            <person name="Tisserant E."/>
            <person name="Crous P.W."/>
            <person name="Henrissat B."/>
            <person name="Nehls U."/>
            <person name="Egli S."/>
            <person name="Spatafora J.W."/>
            <person name="Grigoriev I.V."/>
            <person name="Martin F.M."/>
        </authorList>
    </citation>
    <scope>NUCLEOTIDE SEQUENCE [LARGE SCALE GENOMIC DNA]</scope>
    <source>
        <strain evidence="2 3">CBS 207.34</strain>
    </source>
</reference>
<dbReference type="AlphaFoldDB" id="A0A8E2EPR7"/>
<proteinExistence type="predicted"/>
<feature type="region of interest" description="Disordered" evidence="1">
    <location>
        <begin position="244"/>
        <end position="312"/>
    </location>
</feature>